<sequence>TLQLAQESCDKMKQMNIEIKPANYIKINHLSRVFVPETALSREELYFSNNSNTANVSKSFSIPNEDLLDDTTPSVARKFLNEVKSTIVTLQRVVKQRMTIETYNWSSSAHQELHKIIRDEIFTIVNQVDARLQNFEIQFLKEAAKFVRDFKSLANEADASLAKHKALELEIERLLKAVVSQDIMIIVQNEYVVDTSDLQTELERTKERFENCIIKKEAEYAKLWNDWINPSKTFREEKHVPNTVSASARTKPITISQPRVISKNDVNLDLNGLSSTGVDNTKTRRPQPRSNTKHDRVPSASKSSRSKNKEAEVEEHHRNLLLSKNNKHISSACNNLQIDSQDVISKVVYATCTKCLISINHDKCLRNYVNGKNSRGKKQKAKKFMGTVRFDNDHVAAILGFGNLQWGNIMITRVYFVEGLGHNLFFIGQFCDSDLEVAFRRNACFVRNLEGVDLLKGDRSTNLYTINLHEMASASPICLMARASSTKSWLWHQRLSHLNFETINDPAKNDLVAGLPKFKYHKEHLCPSCEQRKSKRASHPPKPVPNSRQRVHLLHIDLCGPMRIASINGKRYVLVIVDDYSRYTWVHFLRSKDDAPAVIIKFLKRITVLLQSPIIIIRTDNGTEFKNQIDTVGISHQMSSVRTPQQNETIATACFTQNCSIIYRRFNKTPYELINGRKPDISFLHVFGALCYPKNDREDIRKLGLKGDIGFFIGYSADSCAYRMYNRRTKKIMETMNVSFDELFAMAFEQRSSKPGLQSELDLLFEAMYDDYIGGQPSATGRTVPPAQEPQDVDELNLNAMVDGNTFVNPFANSSTIIREPSRPILTRNQLRSDGDMCMYALTVSTKEPKNVKEAMTDPVWIDSMQEELLQFKRLDVWVLVPAPDNISPLTLNWLFKNKHDEEQTVIKNKSRLVMRGYRQEEGIDFEESFAPISRMEAIRIFLAYAAHKSFTVFQMDVKTAFLHGSLKKDVCVCQPEGFIDADHPSHVYKLKKALYGLKQAPRAWYDELSKFLLQNHFFKGTIDPTLFIRCFQDDILVVQVRGNDVFPWFTS</sequence>
<dbReference type="InterPro" id="IPR036397">
    <property type="entry name" value="RNaseH_sf"/>
</dbReference>
<dbReference type="Pfam" id="PF07727">
    <property type="entry name" value="RVT_2"/>
    <property type="match status" value="1"/>
</dbReference>
<proteinExistence type="predicted"/>
<evidence type="ECO:0000259" key="4">
    <source>
        <dbReference type="PROSITE" id="PS50994"/>
    </source>
</evidence>
<feature type="region of interest" description="Disordered" evidence="3">
    <location>
        <begin position="272"/>
        <end position="316"/>
    </location>
</feature>
<gene>
    <name evidence="5" type="ORF">Tci_556685</name>
</gene>
<dbReference type="Pfam" id="PF13976">
    <property type="entry name" value="gag_pre-integrs"/>
    <property type="match status" value="1"/>
</dbReference>
<dbReference type="GO" id="GO:0016787">
    <property type="term" value="F:hydrolase activity"/>
    <property type="evidence" value="ECO:0007669"/>
    <property type="project" value="UniProtKB-KW"/>
</dbReference>
<dbReference type="InterPro" id="IPR057670">
    <property type="entry name" value="SH3_retrovirus"/>
</dbReference>
<dbReference type="InterPro" id="IPR039537">
    <property type="entry name" value="Retrotran_Ty1/copia-like"/>
</dbReference>
<evidence type="ECO:0000256" key="3">
    <source>
        <dbReference type="SAM" id="MobiDB-lite"/>
    </source>
</evidence>
<keyword evidence="1" id="KW-0479">Metal-binding</keyword>
<dbReference type="EMBL" id="BKCJ010331709">
    <property type="protein sequence ID" value="GEZ84712.1"/>
    <property type="molecule type" value="Genomic_DNA"/>
</dbReference>
<dbReference type="InterPro" id="IPR013103">
    <property type="entry name" value="RVT_2"/>
</dbReference>
<organism evidence="5">
    <name type="scientific">Tanacetum cinerariifolium</name>
    <name type="common">Dalmatian daisy</name>
    <name type="synonym">Chrysanthemum cinerariifolium</name>
    <dbReference type="NCBI Taxonomy" id="118510"/>
    <lineage>
        <taxon>Eukaryota</taxon>
        <taxon>Viridiplantae</taxon>
        <taxon>Streptophyta</taxon>
        <taxon>Embryophyta</taxon>
        <taxon>Tracheophyta</taxon>
        <taxon>Spermatophyta</taxon>
        <taxon>Magnoliopsida</taxon>
        <taxon>eudicotyledons</taxon>
        <taxon>Gunneridae</taxon>
        <taxon>Pentapetalae</taxon>
        <taxon>asterids</taxon>
        <taxon>campanulids</taxon>
        <taxon>Asterales</taxon>
        <taxon>Asteraceae</taxon>
        <taxon>Asteroideae</taxon>
        <taxon>Anthemideae</taxon>
        <taxon>Anthemidinae</taxon>
        <taxon>Tanacetum</taxon>
    </lineage>
</organism>
<evidence type="ECO:0000256" key="2">
    <source>
        <dbReference type="ARBA" id="ARBA00022801"/>
    </source>
</evidence>
<dbReference type="InterPro" id="IPR025724">
    <property type="entry name" value="GAG-pre-integrase_dom"/>
</dbReference>
<dbReference type="PANTHER" id="PTHR42648">
    <property type="entry name" value="TRANSPOSASE, PUTATIVE-RELATED"/>
    <property type="match status" value="1"/>
</dbReference>
<feature type="non-terminal residue" evidence="5">
    <location>
        <position position="1"/>
    </location>
</feature>
<feature type="domain" description="Integrase catalytic" evidence="4">
    <location>
        <begin position="539"/>
        <end position="628"/>
    </location>
</feature>
<dbReference type="PROSITE" id="PS50994">
    <property type="entry name" value="INTEGRASE"/>
    <property type="match status" value="1"/>
</dbReference>
<protein>
    <submittedName>
        <fullName evidence="5">Retrovirus-related Pol polyprotein from transposon TNT 1-94</fullName>
    </submittedName>
</protein>
<dbReference type="Pfam" id="PF00665">
    <property type="entry name" value="rve"/>
    <property type="match status" value="1"/>
</dbReference>
<dbReference type="InterPro" id="IPR043502">
    <property type="entry name" value="DNA/RNA_pol_sf"/>
</dbReference>
<dbReference type="GO" id="GO:0015074">
    <property type="term" value="P:DNA integration"/>
    <property type="evidence" value="ECO:0007669"/>
    <property type="project" value="InterPro"/>
</dbReference>
<feature type="compositionally biased region" description="Basic and acidic residues" evidence="3">
    <location>
        <begin position="307"/>
        <end position="316"/>
    </location>
</feature>
<dbReference type="Pfam" id="PF25597">
    <property type="entry name" value="SH3_retrovirus"/>
    <property type="match status" value="1"/>
</dbReference>
<dbReference type="AlphaFoldDB" id="A0A699ISM6"/>
<dbReference type="GO" id="GO:0046872">
    <property type="term" value="F:metal ion binding"/>
    <property type="evidence" value="ECO:0007669"/>
    <property type="project" value="UniProtKB-KW"/>
</dbReference>
<evidence type="ECO:0000313" key="5">
    <source>
        <dbReference type="EMBL" id="GEZ84712.1"/>
    </source>
</evidence>
<evidence type="ECO:0000256" key="1">
    <source>
        <dbReference type="ARBA" id="ARBA00022723"/>
    </source>
</evidence>
<comment type="caution">
    <text evidence="5">The sequence shown here is derived from an EMBL/GenBank/DDBJ whole genome shotgun (WGS) entry which is preliminary data.</text>
</comment>
<name>A0A699ISM6_TANCI</name>
<dbReference type="Gene3D" id="3.30.420.10">
    <property type="entry name" value="Ribonuclease H-like superfamily/Ribonuclease H"/>
    <property type="match status" value="1"/>
</dbReference>
<accession>A0A699ISM6</accession>
<dbReference type="PANTHER" id="PTHR42648:SF18">
    <property type="entry name" value="RETROTRANSPOSON, UNCLASSIFIED-LIKE PROTEIN"/>
    <property type="match status" value="1"/>
</dbReference>
<dbReference type="SUPFAM" id="SSF56672">
    <property type="entry name" value="DNA/RNA polymerases"/>
    <property type="match status" value="1"/>
</dbReference>
<reference evidence="5" key="1">
    <citation type="journal article" date="2019" name="Sci. Rep.">
        <title>Draft genome of Tanacetum cinerariifolium, the natural source of mosquito coil.</title>
        <authorList>
            <person name="Yamashiro T."/>
            <person name="Shiraishi A."/>
            <person name="Satake H."/>
            <person name="Nakayama K."/>
        </authorList>
    </citation>
    <scope>NUCLEOTIDE SEQUENCE</scope>
</reference>
<dbReference type="InterPro" id="IPR001584">
    <property type="entry name" value="Integrase_cat-core"/>
</dbReference>
<dbReference type="SUPFAM" id="SSF53098">
    <property type="entry name" value="Ribonuclease H-like"/>
    <property type="match status" value="1"/>
</dbReference>
<dbReference type="GO" id="GO:0003676">
    <property type="term" value="F:nucleic acid binding"/>
    <property type="evidence" value="ECO:0007669"/>
    <property type="project" value="InterPro"/>
</dbReference>
<keyword evidence="2" id="KW-0378">Hydrolase</keyword>
<dbReference type="InterPro" id="IPR012337">
    <property type="entry name" value="RNaseH-like_sf"/>
</dbReference>